<comment type="caution">
    <text evidence="3">The sequence shown here is derived from an EMBL/GenBank/DDBJ whole genome shotgun (WGS) entry which is preliminary data.</text>
</comment>
<dbReference type="RefSeq" id="WP_118096284.1">
    <property type="nucleotide sequence ID" value="NZ_QRVL01000001.1"/>
</dbReference>
<dbReference type="Pfam" id="PF01368">
    <property type="entry name" value="DHH"/>
    <property type="match status" value="1"/>
</dbReference>
<evidence type="ECO:0000313" key="4">
    <source>
        <dbReference type="Proteomes" id="UP000266172"/>
    </source>
</evidence>
<name>A0A395V9P2_9FIRM</name>
<dbReference type="PANTHER" id="PTHR47618">
    <property type="entry name" value="BIFUNCTIONAL OLIGORIBONUCLEASE AND PAP PHOSPHATASE NRNA"/>
    <property type="match status" value="1"/>
</dbReference>
<dbReference type="InterPro" id="IPR038763">
    <property type="entry name" value="DHH_sf"/>
</dbReference>
<evidence type="ECO:0000313" key="3">
    <source>
        <dbReference type="EMBL" id="RGS41977.1"/>
    </source>
</evidence>
<evidence type="ECO:0000259" key="1">
    <source>
        <dbReference type="Pfam" id="PF01368"/>
    </source>
</evidence>
<evidence type="ECO:0000259" key="2">
    <source>
        <dbReference type="Pfam" id="PF02272"/>
    </source>
</evidence>
<dbReference type="InterPro" id="IPR001667">
    <property type="entry name" value="DDH_dom"/>
</dbReference>
<dbReference type="InterPro" id="IPR003156">
    <property type="entry name" value="DHHA1_dom"/>
</dbReference>
<accession>A0A395V9P2</accession>
<dbReference type="Gene3D" id="3.10.310.30">
    <property type="match status" value="1"/>
</dbReference>
<dbReference type="Proteomes" id="UP000266172">
    <property type="component" value="Unassembled WGS sequence"/>
</dbReference>
<dbReference type="PANTHER" id="PTHR47618:SF1">
    <property type="entry name" value="BIFUNCTIONAL OLIGORIBONUCLEASE AND PAP PHOSPHATASE NRNA"/>
    <property type="match status" value="1"/>
</dbReference>
<proteinExistence type="predicted"/>
<dbReference type="InterPro" id="IPR051319">
    <property type="entry name" value="Oligoribo/pAp-PDE_c-di-AMP_PDE"/>
</dbReference>
<organism evidence="3 4">
    <name type="scientific">Roseburia hominis</name>
    <dbReference type="NCBI Taxonomy" id="301301"/>
    <lineage>
        <taxon>Bacteria</taxon>
        <taxon>Bacillati</taxon>
        <taxon>Bacillota</taxon>
        <taxon>Clostridia</taxon>
        <taxon>Lachnospirales</taxon>
        <taxon>Lachnospiraceae</taxon>
        <taxon>Roseburia</taxon>
    </lineage>
</organism>
<dbReference type="Pfam" id="PF02272">
    <property type="entry name" value="DHHA1"/>
    <property type="match status" value="1"/>
</dbReference>
<protein>
    <submittedName>
        <fullName evidence="3">Bifunctional oligoribonuclease/PAP phosphatase NrnA</fullName>
    </submittedName>
</protein>
<sequence>MTNFDDFLAEVHTVAIGGHIRPDGDCVGSCLATYNYIKTWYPDIDVTVYLEPIPNIFKFMARSNEIVSDFSGDTVYDLFIAQDCGDTGRLGGAAHFFEQAKHTVCVDHHISNQSFAQDNYIFPQASSASELVYELIPKERITKEIAECIYTGMVHDTGVFQYSCTSRKTMEIAGALMECGINYPKIVDDTFYTKTYNQNRIMGLALLKSRLHLNGKCISSVITEEEMKQYDVLPKHLDGIVNQLRVTKDVEVAVFLYETGDGTFKVSTRSREVADVSKVAVKYGGGGHIRAAGFSMTGDADAIIEQIVSDLAEQIK</sequence>
<dbReference type="AlphaFoldDB" id="A0A395V9P2"/>
<gene>
    <name evidence="3" type="ORF">DWX93_01155</name>
</gene>
<dbReference type="Gene3D" id="3.90.1640.10">
    <property type="entry name" value="inorganic pyrophosphatase (n-terminal core)"/>
    <property type="match status" value="1"/>
</dbReference>
<feature type="domain" description="DHHA1" evidence="2">
    <location>
        <begin position="222"/>
        <end position="307"/>
    </location>
</feature>
<feature type="domain" description="DDH" evidence="1">
    <location>
        <begin position="14"/>
        <end position="153"/>
    </location>
</feature>
<dbReference type="SUPFAM" id="SSF64182">
    <property type="entry name" value="DHH phosphoesterases"/>
    <property type="match status" value="1"/>
</dbReference>
<dbReference type="GO" id="GO:0003676">
    <property type="term" value="F:nucleic acid binding"/>
    <property type="evidence" value="ECO:0007669"/>
    <property type="project" value="InterPro"/>
</dbReference>
<dbReference type="EMBL" id="QRVL01000001">
    <property type="protein sequence ID" value="RGS41977.1"/>
    <property type="molecule type" value="Genomic_DNA"/>
</dbReference>
<reference evidence="3 4" key="1">
    <citation type="submission" date="2018-08" db="EMBL/GenBank/DDBJ databases">
        <title>A genome reference for cultivated species of the human gut microbiota.</title>
        <authorList>
            <person name="Zou Y."/>
            <person name="Xue W."/>
            <person name="Luo G."/>
        </authorList>
    </citation>
    <scope>NUCLEOTIDE SEQUENCE [LARGE SCALE GENOMIC DNA]</scope>
    <source>
        <strain evidence="3 4">AF22-12AC</strain>
    </source>
</reference>